<name>A0A0E1NHF6_YEREN</name>
<dbReference type="KEGG" id="yet:CH48_1265"/>
<reference evidence="3 5" key="1">
    <citation type="submission" date="2015-03" db="EMBL/GenBank/DDBJ databases">
        <authorList>
            <consortium name="Pathogen Informatics"/>
            <person name="Murphy D."/>
        </authorList>
    </citation>
    <scope>NUCLEOTIDE SEQUENCE [LARGE SCALE GENOMIC DNA]</scope>
    <source>
        <strain evidence="3 5">IP05342</strain>
    </source>
</reference>
<sequence>MNNIIEDQIDECCSSTVRAAKNRQNIFIQLWRKAYRYSYQWNERRKAANIMARLNSDQLKDIGLSREDIKRDYSRPFWR</sequence>
<dbReference type="EMBL" id="CGBR01000015">
    <property type="protein sequence ID" value="CFQ64519.1"/>
    <property type="molecule type" value="Genomic_DNA"/>
</dbReference>
<feature type="domain" description="YjiS-like" evidence="1">
    <location>
        <begin position="40"/>
        <end position="69"/>
    </location>
</feature>
<gene>
    <name evidence="2" type="ORF">ERS137941_02386</name>
    <name evidence="3" type="ORF">ERS137959_00744</name>
    <name evidence="4" type="ORF">I6I39_06275</name>
</gene>
<organism evidence="2 6">
    <name type="scientific">Yersinia enterocolitica</name>
    <dbReference type="NCBI Taxonomy" id="630"/>
    <lineage>
        <taxon>Bacteria</taxon>
        <taxon>Pseudomonadati</taxon>
        <taxon>Pseudomonadota</taxon>
        <taxon>Gammaproteobacteria</taxon>
        <taxon>Enterobacterales</taxon>
        <taxon>Yersiniaceae</taxon>
        <taxon>Yersinia</taxon>
    </lineage>
</organism>
<dbReference type="PATRIC" id="fig|630.30.peg.3075"/>
<protein>
    <submittedName>
        <fullName evidence="4">DUF1127 domain-containing protein</fullName>
    </submittedName>
    <submittedName>
        <fullName evidence="2">Uncharacterized conserved small protein</fullName>
    </submittedName>
</protein>
<dbReference type="RefSeq" id="WP_005175613.1">
    <property type="nucleotide sequence ID" value="NZ_CAADJK010000001.1"/>
</dbReference>
<dbReference type="Proteomes" id="UP000041601">
    <property type="component" value="Unassembled WGS sequence"/>
</dbReference>
<reference evidence="4 7" key="3">
    <citation type="submission" date="2021-01" db="EMBL/GenBank/DDBJ databases">
        <title>FDA dAtabase for Regulatory Grade micrObial Sequences (FDA-ARGOS): Supporting development and validation of Infectious Disease Dx tests.</title>
        <authorList>
            <person name="Blissenbach B."/>
            <person name="Krut O."/>
            <person name="Tallon L."/>
            <person name="Sadzewicz L."/>
            <person name="Zhao X."/>
            <person name="Boylan J."/>
            <person name="Ott S."/>
            <person name="Bowen H."/>
            <person name="Vavikolanu K."/>
            <person name="Mehta A."/>
            <person name="Aluvathingal J."/>
            <person name="Nadendla S."/>
            <person name="Yan Y."/>
            <person name="Sichtig H."/>
        </authorList>
    </citation>
    <scope>NUCLEOTIDE SEQUENCE [LARGE SCALE GENOMIC DNA]</scope>
    <source>
        <strain evidence="4 7">FDAARGOS_1082</strain>
    </source>
</reference>
<dbReference type="Proteomes" id="UP000595309">
    <property type="component" value="Chromosome"/>
</dbReference>
<evidence type="ECO:0000259" key="1">
    <source>
        <dbReference type="Pfam" id="PF06568"/>
    </source>
</evidence>
<dbReference type="AlphaFoldDB" id="A0A0E1NHF6"/>
<dbReference type="Pfam" id="PF06568">
    <property type="entry name" value="YjiS-like"/>
    <property type="match status" value="1"/>
</dbReference>
<evidence type="ECO:0000313" key="7">
    <source>
        <dbReference type="Proteomes" id="UP000595309"/>
    </source>
</evidence>
<evidence type="ECO:0000313" key="4">
    <source>
        <dbReference type="EMBL" id="QQU49029.1"/>
    </source>
</evidence>
<dbReference type="EMBL" id="CP068146">
    <property type="protein sequence ID" value="QQU49029.1"/>
    <property type="molecule type" value="Genomic_DNA"/>
</dbReference>
<accession>A0A0E1NHF6</accession>
<keyword evidence="5" id="KW-1185">Reference proteome</keyword>
<dbReference type="EMBL" id="CPXJ01000007">
    <property type="protein sequence ID" value="CND27038.1"/>
    <property type="molecule type" value="Genomic_DNA"/>
</dbReference>
<evidence type="ECO:0000313" key="5">
    <source>
        <dbReference type="Proteomes" id="UP000041601"/>
    </source>
</evidence>
<dbReference type="Proteomes" id="UP000048841">
    <property type="component" value="Unassembled WGS sequence"/>
</dbReference>
<proteinExistence type="predicted"/>
<dbReference type="GeneID" id="31412473"/>
<dbReference type="KEGG" id="yew:CH47_3149"/>
<evidence type="ECO:0000313" key="6">
    <source>
        <dbReference type="Proteomes" id="UP000048841"/>
    </source>
</evidence>
<evidence type="ECO:0000313" key="2">
    <source>
        <dbReference type="EMBL" id="CFQ64519.1"/>
    </source>
</evidence>
<evidence type="ECO:0000313" key="3">
    <source>
        <dbReference type="EMBL" id="CND27038.1"/>
    </source>
</evidence>
<dbReference type="InterPro" id="IPR009506">
    <property type="entry name" value="YjiS-like"/>
</dbReference>
<reference evidence="2 6" key="2">
    <citation type="submission" date="2015-03" db="EMBL/GenBank/DDBJ databases">
        <authorList>
            <person name="Murphy D."/>
        </authorList>
    </citation>
    <scope>NUCLEOTIDE SEQUENCE [LARGE SCALE GENOMIC DNA]</scope>
    <source>
        <strain evidence="2 6">IP26249</strain>
    </source>
</reference>